<evidence type="ECO:0000313" key="3">
    <source>
        <dbReference type="EMBL" id="GJJ12036.1"/>
    </source>
</evidence>
<feature type="transmembrane region" description="Helical" evidence="1">
    <location>
        <begin position="146"/>
        <end position="169"/>
    </location>
</feature>
<feature type="transmembrane region" description="Helical" evidence="1">
    <location>
        <begin position="24"/>
        <end position="46"/>
    </location>
</feature>
<accession>A0AAV5AHS5</accession>
<keyword evidence="1" id="KW-0472">Membrane</keyword>
<dbReference type="Pfam" id="PF20151">
    <property type="entry name" value="DUF6533"/>
    <property type="match status" value="1"/>
</dbReference>
<proteinExistence type="predicted"/>
<keyword evidence="1" id="KW-0812">Transmembrane</keyword>
<comment type="caution">
    <text evidence="3">The sequence shown here is derived from an EMBL/GenBank/DDBJ whole genome shotgun (WGS) entry which is preliminary data.</text>
</comment>
<dbReference type="Proteomes" id="UP001050691">
    <property type="component" value="Unassembled WGS sequence"/>
</dbReference>
<protein>
    <recommendedName>
        <fullName evidence="2">DUF6533 domain-containing protein</fullName>
    </recommendedName>
</protein>
<evidence type="ECO:0000256" key="1">
    <source>
        <dbReference type="SAM" id="Phobius"/>
    </source>
</evidence>
<feature type="transmembrane region" description="Helical" evidence="1">
    <location>
        <begin position="66"/>
        <end position="86"/>
    </location>
</feature>
<feature type="transmembrane region" description="Helical" evidence="1">
    <location>
        <begin position="190"/>
        <end position="211"/>
    </location>
</feature>
<keyword evidence="1" id="KW-1133">Transmembrane helix</keyword>
<dbReference type="EMBL" id="BPWL01000007">
    <property type="protein sequence ID" value="GJJ12036.1"/>
    <property type="molecule type" value="Genomic_DNA"/>
</dbReference>
<reference evidence="3" key="1">
    <citation type="submission" date="2021-10" db="EMBL/GenBank/DDBJ databases">
        <title>De novo Genome Assembly of Clathrus columnatus (Basidiomycota, Fungi) Using Illumina and Nanopore Sequence Data.</title>
        <authorList>
            <person name="Ogiso-Tanaka E."/>
            <person name="Itagaki H."/>
            <person name="Hosoya T."/>
            <person name="Hosaka K."/>
        </authorList>
    </citation>
    <scope>NUCLEOTIDE SEQUENCE</scope>
    <source>
        <strain evidence="3">MO-923</strain>
    </source>
</reference>
<keyword evidence="4" id="KW-1185">Reference proteome</keyword>
<feature type="transmembrane region" description="Helical" evidence="1">
    <location>
        <begin position="98"/>
        <end position="126"/>
    </location>
</feature>
<evidence type="ECO:0000259" key="2">
    <source>
        <dbReference type="Pfam" id="PF20151"/>
    </source>
</evidence>
<organism evidence="3 4">
    <name type="scientific">Clathrus columnatus</name>
    <dbReference type="NCBI Taxonomy" id="1419009"/>
    <lineage>
        <taxon>Eukaryota</taxon>
        <taxon>Fungi</taxon>
        <taxon>Dikarya</taxon>
        <taxon>Basidiomycota</taxon>
        <taxon>Agaricomycotina</taxon>
        <taxon>Agaricomycetes</taxon>
        <taxon>Phallomycetidae</taxon>
        <taxon>Phallales</taxon>
        <taxon>Clathraceae</taxon>
        <taxon>Clathrus</taxon>
    </lineage>
</organism>
<gene>
    <name evidence="3" type="ORF">Clacol_006277</name>
</gene>
<dbReference type="InterPro" id="IPR045340">
    <property type="entry name" value="DUF6533"/>
</dbReference>
<dbReference type="AlphaFoldDB" id="A0AAV5AHS5"/>
<feature type="domain" description="DUF6533" evidence="2">
    <location>
        <begin position="25"/>
        <end position="68"/>
    </location>
</feature>
<evidence type="ECO:0000313" key="4">
    <source>
        <dbReference type="Proteomes" id="UP001050691"/>
    </source>
</evidence>
<name>A0AAV5AHS5_9AGAM</name>
<sequence length="340" mass="37818">MSQNLTAEAISFATAYRDIVATRCLTYAGFTVLMYDYVLTFSMEVIHIWSHPKNMVSVIFLFCKNWFIIEGMLVVFSFSMIHALVAMRVSALHGQARWVVVLLVLAWFGYVISTYALVGIGTTPLASTNVPTQPYNICSTTVPPGLWVVWLPSLFFETLIVILTVVRVIRNIGCDISKSTPVAYLMYRDGILYFLVMASNSLLCLLDWLVAPPALSALAKYFSHAICVTASSRLVLNLRSLGPMDILFTTFDFHDQFEYDYSRSVGETSIPEFGAFGFTATRRNSRPMDSFFDMEGLDRVLSGEKGDGVIALSDLGEADSGRNLSDFTQTDISSLPLNPK</sequence>